<accession>A0A834NCJ1</accession>
<name>A0A834NCJ1_VESVU</name>
<comment type="caution">
    <text evidence="1">The sequence shown here is derived from an EMBL/GenBank/DDBJ whole genome shotgun (WGS) entry which is preliminary data.</text>
</comment>
<dbReference type="EMBL" id="JACSEA010000003">
    <property type="protein sequence ID" value="KAF7405045.1"/>
    <property type="molecule type" value="Genomic_DNA"/>
</dbReference>
<keyword evidence="2" id="KW-1185">Reference proteome</keyword>
<dbReference type="AlphaFoldDB" id="A0A834NCJ1"/>
<protein>
    <submittedName>
        <fullName evidence="1">Uncharacterized protein</fullName>
    </submittedName>
</protein>
<evidence type="ECO:0000313" key="1">
    <source>
        <dbReference type="EMBL" id="KAF7405045.1"/>
    </source>
</evidence>
<evidence type="ECO:0000313" key="2">
    <source>
        <dbReference type="Proteomes" id="UP000614350"/>
    </source>
</evidence>
<organism evidence="1 2">
    <name type="scientific">Vespula vulgaris</name>
    <name type="common">Yellow jacket</name>
    <name type="synonym">Wasp</name>
    <dbReference type="NCBI Taxonomy" id="7454"/>
    <lineage>
        <taxon>Eukaryota</taxon>
        <taxon>Metazoa</taxon>
        <taxon>Ecdysozoa</taxon>
        <taxon>Arthropoda</taxon>
        <taxon>Hexapoda</taxon>
        <taxon>Insecta</taxon>
        <taxon>Pterygota</taxon>
        <taxon>Neoptera</taxon>
        <taxon>Endopterygota</taxon>
        <taxon>Hymenoptera</taxon>
        <taxon>Apocrita</taxon>
        <taxon>Aculeata</taxon>
        <taxon>Vespoidea</taxon>
        <taxon>Vespidae</taxon>
        <taxon>Vespinae</taxon>
        <taxon>Vespula</taxon>
    </lineage>
</organism>
<sequence>MNSGVNGVERRHQNNYQHHPHYAECINIHKPFQDIPTNRQRSPRTLSLINSSIKWIVDEVTAEILRHSELIARLGTLIANSSGNRRKLEKALAKSAHQYRNNVVVLVVSSSSLS</sequence>
<proteinExistence type="predicted"/>
<gene>
    <name evidence="1" type="ORF">HZH66_003951</name>
</gene>
<reference evidence="1" key="1">
    <citation type="journal article" date="2020" name="G3 (Bethesda)">
        <title>High-Quality Assemblies for Three Invasive Social Wasps from the &lt;i&gt;Vespula&lt;/i&gt; Genus.</title>
        <authorList>
            <person name="Harrop T.W.R."/>
            <person name="Guhlin J."/>
            <person name="McLaughlin G.M."/>
            <person name="Permina E."/>
            <person name="Stockwell P."/>
            <person name="Gilligan J."/>
            <person name="Le Lec M.F."/>
            <person name="Gruber M.A.M."/>
            <person name="Quinn O."/>
            <person name="Lovegrove M."/>
            <person name="Duncan E.J."/>
            <person name="Remnant E.J."/>
            <person name="Van Eeckhoven J."/>
            <person name="Graham B."/>
            <person name="Knapp R.A."/>
            <person name="Langford K.W."/>
            <person name="Kronenberg Z."/>
            <person name="Press M.O."/>
            <person name="Eacker S.M."/>
            <person name="Wilson-Rankin E.E."/>
            <person name="Purcell J."/>
            <person name="Lester P.J."/>
            <person name="Dearden P.K."/>
        </authorList>
    </citation>
    <scope>NUCLEOTIDE SEQUENCE</scope>
    <source>
        <strain evidence="1">Marl-1</strain>
    </source>
</reference>
<dbReference type="Proteomes" id="UP000614350">
    <property type="component" value="Unassembled WGS sequence"/>
</dbReference>